<comment type="cofactor">
    <cofactor evidence="2">
        <name>L-ascorbate</name>
        <dbReference type="ChEBI" id="CHEBI:38290"/>
    </cofactor>
</comment>
<dbReference type="AlphaFoldDB" id="A0A1H8Y9T5"/>
<evidence type="ECO:0000256" key="7">
    <source>
        <dbReference type="ARBA" id="ARBA00023004"/>
    </source>
</evidence>
<keyword evidence="7" id="KW-0408">Iron</keyword>
<dbReference type="FunFam" id="3.60.130.10:FF:000001">
    <property type="entry name" value="Trimethyllysine dioxygenase, mitochondrial"/>
    <property type="match status" value="1"/>
</dbReference>
<evidence type="ECO:0000256" key="2">
    <source>
        <dbReference type="ARBA" id="ARBA00001961"/>
    </source>
</evidence>
<dbReference type="InterPro" id="IPR050411">
    <property type="entry name" value="AlphaKG_dependent_hydroxylases"/>
</dbReference>
<evidence type="ECO:0000313" key="10">
    <source>
        <dbReference type="EMBL" id="SEP48857.1"/>
    </source>
</evidence>
<feature type="domain" description="Gamma-butyrobetaine hydroxylase-like N-terminal" evidence="9">
    <location>
        <begin position="10"/>
        <end position="78"/>
    </location>
</feature>
<dbReference type="PANTHER" id="PTHR10696">
    <property type="entry name" value="GAMMA-BUTYROBETAINE HYDROXYLASE-RELATED"/>
    <property type="match status" value="1"/>
</dbReference>
<protein>
    <submittedName>
        <fullName evidence="10">Gamma-butyrobetaine dioxygenase</fullName>
    </submittedName>
</protein>
<evidence type="ECO:0000259" key="9">
    <source>
        <dbReference type="Pfam" id="PF06155"/>
    </source>
</evidence>
<keyword evidence="4" id="KW-0479">Metal-binding</keyword>
<dbReference type="CDD" id="cd00250">
    <property type="entry name" value="CAS_like"/>
    <property type="match status" value="1"/>
</dbReference>
<organism evidence="10 11">
    <name type="scientific">Amycolatopsis saalfeldensis</name>
    <dbReference type="NCBI Taxonomy" id="394193"/>
    <lineage>
        <taxon>Bacteria</taxon>
        <taxon>Bacillati</taxon>
        <taxon>Actinomycetota</taxon>
        <taxon>Actinomycetes</taxon>
        <taxon>Pseudonocardiales</taxon>
        <taxon>Pseudonocardiaceae</taxon>
        <taxon>Amycolatopsis</taxon>
    </lineage>
</organism>
<dbReference type="GO" id="GO:0045329">
    <property type="term" value="P:carnitine biosynthetic process"/>
    <property type="evidence" value="ECO:0007669"/>
    <property type="project" value="TreeGrafter"/>
</dbReference>
<reference evidence="10 11" key="1">
    <citation type="submission" date="2016-10" db="EMBL/GenBank/DDBJ databases">
        <authorList>
            <person name="de Groot N.N."/>
        </authorList>
    </citation>
    <scope>NUCLEOTIDE SEQUENCE [LARGE SCALE GENOMIC DNA]</scope>
    <source>
        <strain evidence="10 11">DSM 44993</strain>
    </source>
</reference>
<evidence type="ECO:0000256" key="5">
    <source>
        <dbReference type="ARBA" id="ARBA00022964"/>
    </source>
</evidence>
<dbReference type="InterPro" id="IPR042098">
    <property type="entry name" value="TauD-like_sf"/>
</dbReference>
<dbReference type="InterPro" id="IPR003819">
    <property type="entry name" value="TauD/TfdA-like"/>
</dbReference>
<dbReference type="STRING" id="394193.SAMN04489732_112177"/>
<dbReference type="SUPFAM" id="SSF51197">
    <property type="entry name" value="Clavaminate synthase-like"/>
    <property type="match status" value="1"/>
</dbReference>
<keyword evidence="5 10" id="KW-0223">Dioxygenase</keyword>
<dbReference type="Gene3D" id="3.30.2020.30">
    <property type="match status" value="1"/>
</dbReference>
<evidence type="ECO:0000256" key="6">
    <source>
        <dbReference type="ARBA" id="ARBA00023002"/>
    </source>
</evidence>
<comment type="cofactor">
    <cofactor evidence="1">
        <name>Fe(2+)</name>
        <dbReference type="ChEBI" id="CHEBI:29033"/>
    </cofactor>
</comment>
<accession>A0A1H8Y9T5</accession>
<dbReference type="Gene3D" id="3.60.130.10">
    <property type="entry name" value="Clavaminate synthase-like"/>
    <property type="match status" value="1"/>
</dbReference>
<evidence type="ECO:0000256" key="1">
    <source>
        <dbReference type="ARBA" id="ARBA00001954"/>
    </source>
</evidence>
<dbReference type="RefSeq" id="WP_177231550.1">
    <property type="nucleotide sequence ID" value="NZ_FOEF01000012.1"/>
</dbReference>
<comment type="similarity">
    <text evidence="3">Belongs to the gamma-BBH/TMLD family.</text>
</comment>
<gene>
    <name evidence="10" type="ORF">SAMN04489732_112177</name>
</gene>
<name>A0A1H8Y9T5_9PSEU</name>
<evidence type="ECO:0000313" key="11">
    <source>
        <dbReference type="Proteomes" id="UP000198582"/>
    </source>
</evidence>
<evidence type="ECO:0000256" key="4">
    <source>
        <dbReference type="ARBA" id="ARBA00022723"/>
    </source>
</evidence>
<dbReference type="Proteomes" id="UP000198582">
    <property type="component" value="Unassembled WGS sequence"/>
</dbReference>
<sequence length="362" mass="39668">MTTTATRAGGATPAFPPIWLRDNCPCERCRDPRNGQKLFGITDLPADLTVRDTEATADTITVTFGPDGHRGVFSRAWLEAHLSTSDGDGRTEAAKQLWQARDLEGRLPAADWAAYRDDPAERARVLRAVRDLGFAVLHGTPTEEETVLAIARTFGYPRETNYGTLFDVRVEANPGNLAFTGMRIAPHTDNPYRDPVPTLQLLHCLANAAEGGDSGLVDGFTAASLLRADDEAAFRILTTTLVPFAWSDASTSLRADRPLIDVDPAGHLREVRFNNRSMQALRLDPAATTAFYAAYRRFAEIIARPELLLTFRLEPGDCLVFDNTRLLHARTAFAESGARHLQGCYADLDALASALRTLEETA</sequence>
<dbReference type="Pfam" id="PF02668">
    <property type="entry name" value="TauD"/>
    <property type="match status" value="1"/>
</dbReference>
<dbReference type="GO" id="GO:0016706">
    <property type="term" value="F:2-oxoglutarate-dependent dioxygenase activity"/>
    <property type="evidence" value="ECO:0007669"/>
    <property type="project" value="UniProtKB-ARBA"/>
</dbReference>
<dbReference type="GO" id="GO:0046872">
    <property type="term" value="F:metal ion binding"/>
    <property type="evidence" value="ECO:0007669"/>
    <property type="project" value="UniProtKB-KW"/>
</dbReference>
<dbReference type="InterPro" id="IPR010376">
    <property type="entry name" value="GBBH-like_N"/>
</dbReference>
<evidence type="ECO:0000256" key="3">
    <source>
        <dbReference type="ARBA" id="ARBA00008654"/>
    </source>
</evidence>
<keyword evidence="11" id="KW-1185">Reference proteome</keyword>
<proteinExistence type="inferred from homology"/>
<feature type="domain" description="TauD/TfdA-like" evidence="8">
    <location>
        <begin position="113"/>
        <end position="345"/>
    </location>
</feature>
<dbReference type="EMBL" id="FOEF01000012">
    <property type="protein sequence ID" value="SEP48857.1"/>
    <property type="molecule type" value="Genomic_DNA"/>
</dbReference>
<evidence type="ECO:0000259" key="8">
    <source>
        <dbReference type="Pfam" id="PF02668"/>
    </source>
</evidence>
<dbReference type="PANTHER" id="PTHR10696:SF25">
    <property type="entry name" value="OXIDOREDUCTASE AIM17-RELATED"/>
    <property type="match status" value="1"/>
</dbReference>
<dbReference type="InterPro" id="IPR038492">
    <property type="entry name" value="GBBH-like_N_sf"/>
</dbReference>
<dbReference type="Pfam" id="PF06155">
    <property type="entry name" value="GBBH-like_N"/>
    <property type="match status" value="1"/>
</dbReference>
<keyword evidence="6" id="KW-0560">Oxidoreductase</keyword>